<gene>
    <name evidence="2" type="ORF">CkaCkLH20_13145</name>
</gene>
<dbReference type="Proteomes" id="UP000781932">
    <property type="component" value="Unassembled WGS sequence"/>
</dbReference>
<sequence length="395" mass="44778">MSERHALIYGASGITGWSITNAILGGYPTESTFTSVTALTNRPLAKEAAQWPRTETPQLHVASGIDILTSRGQEGLEADLRDKVKNISQISHVYFFAYIMDTDPAKECRINKELLRRAISAVENLSSSLEFVVLPTGTKAYGVHLLDQFPFSQDLPLRESLPRIPEPFASQMFYYDQTDMLSQMAKGKNWSWCEIIPDNIIGFVPNNNIYCLAQTIGTYLSLYAELHEKGAECPFPGTEKSWNNLSSECNQDIIAKVCIYASLHPEQTSEQRYNVADNSQPSSWSRKWPVICEYFGLEGTGPPAQGQAPQPVQYLSEHFDEWKELEKKHGLVTGRVANNRSFEGFAGFIMSMLNFDRHLDVSKCHEMWGPKKEEIDTRQSWYTTLDRFKEARIIH</sequence>
<dbReference type="Pfam" id="PF22917">
    <property type="entry name" value="PRISE"/>
    <property type="match status" value="1"/>
</dbReference>
<dbReference type="SUPFAM" id="SSF51735">
    <property type="entry name" value="NAD(P)-binding Rossmann-fold domains"/>
    <property type="match status" value="1"/>
</dbReference>
<name>A0A9P6HW57_9PEZI</name>
<reference evidence="2" key="2">
    <citation type="submission" date="2020-11" db="EMBL/GenBank/DDBJ databases">
        <title>Whole genome sequencing of Colletotrichum sp.</title>
        <authorList>
            <person name="Li H."/>
        </authorList>
    </citation>
    <scope>NUCLEOTIDE SEQUENCE</scope>
    <source>
        <strain evidence="2">CkLH20</strain>
    </source>
</reference>
<evidence type="ECO:0000259" key="1">
    <source>
        <dbReference type="Pfam" id="PF22917"/>
    </source>
</evidence>
<evidence type="ECO:0000313" key="3">
    <source>
        <dbReference type="Proteomes" id="UP000781932"/>
    </source>
</evidence>
<dbReference type="OrthoDB" id="1731983at2759"/>
<dbReference type="PANTHER" id="PTHR32487">
    <property type="entry name" value="3-OXO-DELTA(4,5)-STEROID 5-BETA-REDUCTASE"/>
    <property type="match status" value="1"/>
</dbReference>
<evidence type="ECO:0000313" key="2">
    <source>
        <dbReference type="EMBL" id="KAF9869376.1"/>
    </source>
</evidence>
<dbReference type="Gene3D" id="3.40.50.720">
    <property type="entry name" value="NAD(P)-binding Rossmann-like Domain"/>
    <property type="match status" value="1"/>
</dbReference>
<organism evidence="2 3">
    <name type="scientific">Colletotrichum karsti</name>
    <dbReference type="NCBI Taxonomy" id="1095194"/>
    <lineage>
        <taxon>Eukaryota</taxon>
        <taxon>Fungi</taxon>
        <taxon>Dikarya</taxon>
        <taxon>Ascomycota</taxon>
        <taxon>Pezizomycotina</taxon>
        <taxon>Sordariomycetes</taxon>
        <taxon>Hypocreomycetidae</taxon>
        <taxon>Glomerellales</taxon>
        <taxon>Glomerellaceae</taxon>
        <taxon>Colletotrichum</taxon>
        <taxon>Colletotrichum boninense species complex</taxon>
    </lineage>
</organism>
<dbReference type="CDD" id="cd08948">
    <property type="entry name" value="5beta-POR_like_SDR_a"/>
    <property type="match status" value="1"/>
</dbReference>
<dbReference type="GeneID" id="62168930"/>
<dbReference type="EMBL" id="JAATWM020000074">
    <property type="protein sequence ID" value="KAF9869376.1"/>
    <property type="molecule type" value="Genomic_DNA"/>
</dbReference>
<accession>A0A9P6HW57</accession>
<dbReference type="AlphaFoldDB" id="A0A9P6HW57"/>
<dbReference type="RefSeq" id="XP_038738837.1">
    <property type="nucleotide sequence ID" value="XM_038895856.1"/>
</dbReference>
<dbReference type="PANTHER" id="PTHR32487:SF8">
    <property type="entry name" value="NAD-DEPENDENT EPIMERASE_DEHYDRATASE DOMAIN-CONTAINING PROTEIN"/>
    <property type="match status" value="1"/>
</dbReference>
<comment type="caution">
    <text evidence="2">The sequence shown here is derived from an EMBL/GenBank/DDBJ whole genome shotgun (WGS) entry which is preliminary data.</text>
</comment>
<dbReference type="InterPro" id="IPR055222">
    <property type="entry name" value="PRISE-like_Rossmann-fold"/>
</dbReference>
<dbReference type="InterPro" id="IPR036291">
    <property type="entry name" value="NAD(P)-bd_dom_sf"/>
</dbReference>
<feature type="domain" description="PRISE-like Rossmann-fold" evidence="1">
    <location>
        <begin position="6"/>
        <end position="394"/>
    </location>
</feature>
<keyword evidence="3" id="KW-1185">Reference proteome</keyword>
<protein>
    <submittedName>
        <fullName evidence="2">Sirq protein</fullName>
    </submittedName>
</protein>
<reference evidence="2" key="1">
    <citation type="submission" date="2020-03" db="EMBL/GenBank/DDBJ databases">
        <authorList>
            <person name="He L."/>
        </authorList>
    </citation>
    <scope>NUCLEOTIDE SEQUENCE</scope>
    <source>
        <strain evidence="2">CkLH20</strain>
    </source>
</reference>
<proteinExistence type="predicted"/>